<sequence length="558" mass="61599">MSPAAAGAASSGEAPPSRTPRELYTIPASSSWFRWDEIHETERQALPDFFGGAGGSGFGTASRNPRIYREYRDYIINKYREDPARRLTFTEVRKALVGDASLLRKLFGFLDSNGLINFSATSSRPAAQQPGLDAVLEAPMGLQVTPRPPASFLEERLGGGSGESVFRLPQLTSYSDVFGEWTPGKGPICGFCGEECQDGKVETLKDGFKVCSKCCKTNSASKEEANKCSVVKKESSDNHASSAWTDAETLLLLEGVLKHGDDWDLIAQHVRIKNKSECIARLIQLPFGEHMLGTINGKSDSRFQTDQIIDSKTNHCVVKEASSQSTKMVDVMQIDGEEEGADKLVEEHPSKRRRLCSSLDVTGSLMEQLALLTTAVSPDVVAAAAAASIKALGNENPQAKKAFHLSEKEYQGKSFSSNHVQDSNWNVGDQEVEMHGQTVPDKKMEKKFISTAYQMRAAVGTAVGVAAARAKMLVDQEEREMELLMASIIETQLRKIQYKIKHFEELEQIMDQEYSTIQQIKESLIKEWLKVLKRAFESGAPIQRDEVLTKLFLSKSTP</sequence>
<accession>A0ACD5UCR1</accession>
<organism evidence="1 2">
    <name type="scientific">Avena sativa</name>
    <name type="common">Oat</name>
    <dbReference type="NCBI Taxonomy" id="4498"/>
    <lineage>
        <taxon>Eukaryota</taxon>
        <taxon>Viridiplantae</taxon>
        <taxon>Streptophyta</taxon>
        <taxon>Embryophyta</taxon>
        <taxon>Tracheophyta</taxon>
        <taxon>Spermatophyta</taxon>
        <taxon>Magnoliopsida</taxon>
        <taxon>Liliopsida</taxon>
        <taxon>Poales</taxon>
        <taxon>Poaceae</taxon>
        <taxon>BOP clade</taxon>
        <taxon>Pooideae</taxon>
        <taxon>Poodae</taxon>
        <taxon>Poeae</taxon>
        <taxon>Poeae Chloroplast Group 1 (Aveneae type)</taxon>
        <taxon>Aveninae</taxon>
        <taxon>Avena</taxon>
    </lineage>
</organism>
<name>A0ACD5UCR1_AVESA</name>
<dbReference type="Proteomes" id="UP001732700">
    <property type="component" value="Chromosome 2A"/>
</dbReference>
<reference evidence="1" key="2">
    <citation type="submission" date="2025-09" db="UniProtKB">
        <authorList>
            <consortium name="EnsemblPlants"/>
        </authorList>
    </citation>
    <scope>IDENTIFICATION</scope>
</reference>
<proteinExistence type="predicted"/>
<evidence type="ECO:0000313" key="2">
    <source>
        <dbReference type="Proteomes" id="UP001732700"/>
    </source>
</evidence>
<evidence type="ECO:0000313" key="1">
    <source>
        <dbReference type="EnsemblPlants" id="AVESA.00010b.r2.2AG0226750.1.CDS"/>
    </source>
</evidence>
<dbReference type="EnsemblPlants" id="AVESA.00010b.r2.2AG0226750.1">
    <property type="protein sequence ID" value="AVESA.00010b.r2.2AG0226750.1.CDS"/>
    <property type="gene ID" value="AVESA.00010b.r2.2AG0226750"/>
</dbReference>
<keyword evidence="2" id="KW-1185">Reference proteome</keyword>
<reference evidence="1" key="1">
    <citation type="submission" date="2021-05" db="EMBL/GenBank/DDBJ databases">
        <authorList>
            <person name="Scholz U."/>
            <person name="Mascher M."/>
            <person name="Fiebig A."/>
        </authorList>
    </citation>
    <scope>NUCLEOTIDE SEQUENCE [LARGE SCALE GENOMIC DNA]</scope>
</reference>
<protein>
    <submittedName>
        <fullName evidence="1">Uncharacterized protein</fullName>
    </submittedName>
</protein>